<dbReference type="AlphaFoldDB" id="A0A060SN23"/>
<gene>
    <name evidence="2" type="ORF">BN946_scf184858.g36</name>
</gene>
<evidence type="ECO:0000313" key="3">
    <source>
        <dbReference type="Proteomes" id="UP000029665"/>
    </source>
</evidence>
<evidence type="ECO:0000313" key="2">
    <source>
        <dbReference type="EMBL" id="CDO75596.1"/>
    </source>
</evidence>
<dbReference type="HOGENOM" id="CLU_1787795_0_0_1"/>
<protein>
    <submittedName>
        <fullName evidence="2">Uncharacterized protein</fullName>
    </submittedName>
</protein>
<dbReference type="EMBL" id="CCBP010000280">
    <property type="protein sequence ID" value="CDO75596.1"/>
    <property type="molecule type" value="Genomic_DNA"/>
</dbReference>
<sequence>MPPLVEDDEDGPVDDEPLLDELPIDDIVDQLFGDPEDNVSGVESVEERLRARREEHIAPLELAGHSGSVPPDPPGPPGAITSGSPMRVDGFNELLRDLIGFFGRVWYYHKRGYKTCDSPQTYKPFELYVNGISRVLSNANAVPGL</sequence>
<accession>A0A060SN23</accession>
<comment type="caution">
    <text evidence="2">The sequence shown here is derived from an EMBL/GenBank/DDBJ whole genome shotgun (WGS) entry which is preliminary data.</text>
</comment>
<reference evidence="2" key="1">
    <citation type="submission" date="2014-01" db="EMBL/GenBank/DDBJ databases">
        <title>The genome of the white-rot fungus Pycnoporus cinnabarinus: a basidiomycete model with a versatile arsenal for lignocellulosic biomass breakdown.</title>
        <authorList>
            <person name="Levasseur A."/>
            <person name="Lomascolo A."/>
            <person name="Ruiz-Duenas F.J."/>
            <person name="Uzan E."/>
            <person name="Piumi F."/>
            <person name="Kues U."/>
            <person name="Ram A.F.J."/>
            <person name="Murat C."/>
            <person name="Haon M."/>
            <person name="Benoit I."/>
            <person name="Arfi Y."/>
            <person name="Chevret D."/>
            <person name="Drula E."/>
            <person name="Kwon M.J."/>
            <person name="Gouret P."/>
            <person name="Lesage-Meessen L."/>
            <person name="Lombard V."/>
            <person name="Mariette J."/>
            <person name="Noirot C."/>
            <person name="Park J."/>
            <person name="Patyshakuliyeva A."/>
            <person name="Wieneger R.A.B."/>
            <person name="Wosten H.A.B."/>
            <person name="Martin F."/>
            <person name="Coutinho P.M."/>
            <person name="de Vries R."/>
            <person name="Martinez A.T."/>
            <person name="Klopp C."/>
            <person name="Pontarotti P."/>
            <person name="Henrissat B."/>
            <person name="Record E."/>
        </authorList>
    </citation>
    <scope>NUCLEOTIDE SEQUENCE [LARGE SCALE GENOMIC DNA]</scope>
    <source>
        <strain evidence="2">BRFM137</strain>
    </source>
</reference>
<organism evidence="2 3">
    <name type="scientific">Pycnoporus cinnabarinus</name>
    <name type="common">Cinnabar-red polypore</name>
    <name type="synonym">Trametes cinnabarina</name>
    <dbReference type="NCBI Taxonomy" id="5643"/>
    <lineage>
        <taxon>Eukaryota</taxon>
        <taxon>Fungi</taxon>
        <taxon>Dikarya</taxon>
        <taxon>Basidiomycota</taxon>
        <taxon>Agaricomycotina</taxon>
        <taxon>Agaricomycetes</taxon>
        <taxon>Polyporales</taxon>
        <taxon>Polyporaceae</taxon>
        <taxon>Trametes</taxon>
    </lineage>
</organism>
<keyword evidence="3" id="KW-1185">Reference proteome</keyword>
<name>A0A060SN23_PYCCI</name>
<feature type="region of interest" description="Disordered" evidence="1">
    <location>
        <begin position="60"/>
        <end position="85"/>
    </location>
</feature>
<proteinExistence type="predicted"/>
<dbReference type="Proteomes" id="UP000029665">
    <property type="component" value="Unassembled WGS sequence"/>
</dbReference>
<evidence type="ECO:0000256" key="1">
    <source>
        <dbReference type="SAM" id="MobiDB-lite"/>
    </source>
</evidence>